<dbReference type="SUPFAM" id="SSF64356">
    <property type="entry name" value="SNARE-like"/>
    <property type="match status" value="1"/>
</dbReference>
<dbReference type="InterPro" id="IPR036225">
    <property type="entry name" value="SRP/SRP_N"/>
</dbReference>
<dbReference type="GO" id="GO:0005634">
    <property type="term" value="C:nucleus"/>
    <property type="evidence" value="ECO:0007669"/>
    <property type="project" value="UniProtKB-SubCell"/>
</dbReference>
<evidence type="ECO:0000256" key="11">
    <source>
        <dbReference type="ARBA" id="ARBA00023134"/>
    </source>
</evidence>
<evidence type="ECO:0000313" key="21">
    <source>
        <dbReference type="EMBL" id="TIB43116.1"/>
    </source>
</evidence>
<evidence type="ECO:0000256" key="13">
    <source>
        <dbReference type="ARBA" id="ARBA00023170"/>
    </source>
</evidence>
<dbReference type="CDD" id="cd17876">
    <property type="entry name" value="SRalpha_C"/>
    <property type="match status" value="1"/>
</dbReference>
<evidence type="ECO:0000256" key="14">
    <source>
        <dbReference type="ARBA" id="ARBA00023242"/>
    </source>
</evidence>
<dbReference type="Gene3D" id="1.20.120.140">
    <property type="entry name" value="Signal recognition particle SRP54, nucleotide-binding domain"/>
    <property type="match status" value="1"/>
</dbReference>
<dbReference type="CDD" id="cd14826">
    <property type="entry name" value="SR_alpha_SRX"/>
    <property type="match status" value="1"/>
</dbReference>
<dbReference type="Pfam" id="PF00448">
    <property type="entry name" value="SRP54"/>
    <property type="match status" value="1"/>
</dbReference>
<keyword evidence="12" id="KW-0472">Membrane</keyword>
<evidence type="ECO:0000256" key="10">
    <source>
        <dbReference type="ARBA" id="ARBA00022838"/>
    </source>
</evidence>
<dbReference type="InterPro" id="IPR042101">
    <property type="entry name" value="SRP54_N_sf"/>
</dbReference>
<feature type="coiled-coil region" evidence="17">
    <location>
        <begin position="200"/>
        <end position="248"/>
    </location>
</feature>
<organism evidence="21 22">
    <name type="scientific">Wallemia ichthyophaga</name>
    <dbReference type="NCBI Taxonomy" id="245174"/>
    <lineage>
        <taxon>Eukaryota</taxon>
        <taxon>Fungi</taxon>
        <taxon>Dikarya</taxon>
        <taxon>Basidiomycota</taxon>
        <taxon>Wallemiomycotina</taxon>
        <taxon>Wallemiomycetes</taxon>
        <taxon>Wallemiales</taxon>
        <taxon>Wallemiaceae</taxon>
        <taxon>Wallemia</taxon>
    </lineage>
</organism>
<comment type="caution">
    <text evidence="21">The sequence shown here is derived from an EMBL/GenBank/DDBJ whole genome shotgun (WGS) entry which is preliminary data.</text>
</comment>
<evidence type="ECO:0000256" key="5">
    <source>
        <dbReference type="ARBA" id="ARBA00022454"/>
    </source>
</evidence>
<name>A0A4T0JJ39_WALIC</name>
<feature type="compositionally biased region" description="Polar residues" evidence="18">
    <location>
        <begin position="409"/>
        <end position="431"/>
    </location>
</feature>
<keyword evidence="11" id="KW-0342">GTP-binding</keyword>
<feature type="region of interest" description="Disordered" evidence="18">
    <location>
        <begin position="472"/>
        <end position="492"/>
    </location>
</feature>
<evidence type="ECO:0000256" key="3">
    <source>
        <dbReference type="ARBA" id="ARBA00004629"/>
    </source>
</evidence>
<dbReference type="Gene3D" id="3.40.50.300">
    <property type="entry name" value="P-loop containing nucleotide triphosphate hydrolases"/>
    <property type="match status" value="1"/>
</dbReference>
<reference evidence="21 22" key="1">
    <citation type="submission" date="2019-03" db="EMBL/GenBank/DDBJ databases">
        <title>Sequencing 23 genomes of Wallemia ichthyophaga.</title>
        <authorList>
            <person name="Gostincar C."/>
        </authorList>
    </citation>
    <scope>NUCLEOTIDE SEQUENCE [LARGE SCALE GENOMIC DNA]</scope>
    <source>
        <strain evidence="21 22">EXF-6200</strain>
    </source>
</reference>
<dbReference type="InterPro" id="IPR003593">
    <property type="entry name" value="AAA+_ATPase"/>
</dbReference>
<evidence type="ECO:0000259" key="20">
    <source>
        <dbReference type="SMART" id="SM00962"/>
    </source>
</evidence>
<protein>
    <recommendedName>
        <fullName evidence="23">SRP54-type proteins GTP-binding domain-containing protein</fullName>
    </recommendedName>
</protein>
<dbReference type="InterPro" id="IPR011012">
    <property type="entry name" value="Longin-like_dom_sf"/>
</dbReference>
<dbReference type="Pfam" id="PF02881">
    <property type="entry name" value="SRP54_N"/>
    <property type="match status" value="1"/>
</dbReference>
<evidence type="ECO:0000256" key="7">
    <source>
        <dbReference type="ARBA" id="ARBA00022741"/>
    </source>
</evidence>
<keyword evidence="9" id="KW-0256">Endoplasmic reticulum</keyword>
<evidence type="ECO:0000313" key="22">
    <source>
        <dbReference type="Proteomes" id="UP000310689"/>
    </source>
</evidence>
<dbReference type="AlphaFoldDB" id="A0A4T0JJ39"/>
<feature type="region of interest" description="Disordered" evidence="18">
    <location>
        <begin position="408"/>
        <end position="439"/>
    </location>
</feature>
<evidence type="ECO:0000256" key="18">
    <source>
        <dbReference type="SAM" id="MobiDB-lite"/>
    </source>
</evidence>
<dbReference type="SMART" id="SM00382">
    <property type="entry name" value="AAA"/>
    <property type="match status" value="1"/>
</dbReference>
<evidence type="ECO:0000256" key="17">
    <source>
        <dbReference type="SAM" id="Coils"/>
    </source>
</evidence>
<evidence type="ECO:0000256" key="16">
    <source>
        <dbReference type="ARBA" id="ARBA00023328"/>
    </source>
</evidence>
<comment type="subcellular location">
    <subcellularLocation>
        <location evidence="3">Chromosome</location>
        <location evidence="3">Centromere</location>
        <location evidence="3">Kinetochore</location>
    </subcellularLocation>
    <subcellularLocation>
        <location evidence="2">Endoplasmic reticulum membrane</location>
        <topology evidence="2">Peripheral membrane protein</topology>
        <orientation evidence="2">Cytoplasmic side</orientation>
    </subcellularLocation>
    <subcellularLocation>
        <location evidence="1">Nucleus</location>
    </subcellularLocation>
</comment>
<evidence type="ECO:0000256" key="15">
    <source>
        <dbReference type="ARBA" id="ARBA00023306"/>
    </source>
</evidence>
<gene>
    <name evidence="21" type="ORF">E3P86_00094</name>
</gene>
<keyword evidence="14" id="KW-0539">Nucleus</keyword>
<accession>A0A4T0JJ39</accession>
<dbReference type="GO" id="GO:0005525">
    <property type="term" value="F:GTP binding"/>
    <property type="evidence" value="ECO:0007669"/>
    <property type="project" value="UniProtKB-KW"/>
</dbReference>
<dbReference type="GO" id="GO:0006614">
    <property type="term" value="P:SRP-dependent cotranslational protein targeting to membrane"/>
    <property type="evidence" value="ECO:0007669"/>
    <property type="project" value="InterPro"/>
</dbReference>
<feature type="domain" description="SRP54-type proteins GTP-binding" evidence="20">
    <location>
        <begin position="676"/>
        <end position="883"/>
    </location>
</feature>
<keyword evidence="16" id="KW-0137">Centromere</keyword>
<keyword evidence="13" id="KW-0675">Receptor</keyword>
<dbReference type="GO" id="GO:0005047">
    <property type="term" value="F:signal recognition particle binding"/>
    <property type="evidence" value="ECO:0007669"/>
    <property type="project" value="InterPro"/>
</dbReference>
<sequence length="883" mass="96309">MSDDTDMEVERIVDGEEGGNDGDKGQNKINDPEPAGSEAERDEAEGVRDTNGANGANVANAGVEASTSAIANPSETTPQPQPQKLGKRAKQTRQLVQMALNHIVEGWSYDNFAESFPAIAKDAPESLSSMREQTKDHFEASVTSSIAALHERRRVVESLNSLDDMLEEIQRAKRSKGTNFKKKGEMLANDPFLAYRVRRKAVLMQEHREMDDRVEDARREMDQLVGNIKEMEAEEEAGESEKRELERLLGVVDSSTQNIPIDEMRFIRVGGTVLWSRTYTQEAAHDAESAHSPTNTLIKEGVIEGRLTSSPHDINQYRVHWGLENKTDLIFVIAYSKIIQLGWVDELLETAKALFVSLFKPVIEHIIAALSGATPDDAVNLDLPAMFKGWDEVFDQLVNDIDKKKNIRGKSSNAGAATRNATSNQNKSAPTRNEPKAIDAEEISKNVEAMKNRIKSKKARGGKKVVKGETINDTPVDTKKGKKEMRSWGDKISSKQMSELDYSSGGADDGLDDKYVQTLVSDSSKGSHDGEVYTLAEYANEKGSDEDDDLLDIEIPALSDTPQKGTSWGIFSSLPSLNVLKGKKLNKNTLQPVLSSMSSLLMKKNVASSVSEQICDSVEQQLVGRTISSFSSIKGAVKSALTTSITRVLTPKTSTDILYEISQKKKTTTSNGKTTPYSVVFCGVNGVGKSTNLSKVTYWLLENRYKVLIAACDTFRSGAVEQLRTHVSNLNKLKLGSGVTAQVELYERGYGKDASGIARDALGYGAQNGFDVVLIDTAGRMQDNEPLMRALAKLTTVNEPDKIIFVGEALVGNEATDQLVKFDRALKDLSSGGGSGGSGRGIDGMLLTKFDTIDDKVGAALSMTYITGQPILFVGCGQVGEVY</sequence>
<dbReference type="GO" id="GO:0006886">
    <property type="term" value="P:intracellular protein transport"/>
    <property type="evidence" value="ECO:0007669"/>
    <property type="project" value="InterPro"/>
</dbReference>
<keyword evidence="7" id="KW-0547">Nucleotide-binding</keyword>
<evidence type="ECO:0000256" key="8">
    <source>
        <dbReference type="ARBA" id="ARBA00022776"/>
    </source>
</evidence>
<dbReference type="EMBL" id="SPOI01000002">
    <property type="protein sequence ID" value="TIB43116.1"/>
    <property type="molecule type" value="Genomic_DNA"/>
</dbReference>
<comment type="similarity">
    <text evidence="4">Belongs to the GTP-binding SRP family.</text>
</comment>
<evidence type="ECO:0008006" key="23">
    <source>
        <dbReference type="Google" id="ProtNLM"/>
    </source>
</evidence>
<dbReference type="InterPro" id="IPR007128">
    <property type="entry name" value="PMF1/Nnf1"/>
</dbReference>
<dbReference type="FunFam" id="3.40.50.300:FF:000188">
    <property type="entry name" value="signal recognition particle receptor subunit alpha"/>
    <property type="match status" value="1"/>
</dbReference>
<feature type="domain" description="AAA+ ATPase" evidence="19">
    <location>
        <begin position="675"/>
        <end position="826"/>
    </location>
</feature>
<evidence type="ECO:0000256" key="9">
    <source>
        <dbReference type="ARBA" id="ARBA00022824"/>
    </source>
</evidence>
<dbReference type="PANTHER" id="PTHR43134:SF1">
    <property type="entry name" value="SIGNAL RECOGNITION PARTICLE RECEPTOR SUBUNIT ALPHA"/>
    <property type="match status" value="1"/>
</dbReference>
<dbReference type="Pfam" id="PF04086">
    <property type="entry name" value="SRP-alpha_N"/>
    <property type="match status" value="1"/>
</dbReference>
<dbReference type="SMART" id="SM00962">
    <property type="entry name" value="SRP54"/>
    <property type="match status" value="1"/>
</dbReference>
<feature type="compositionally biased region" description="Low complexity" evidence="18">
    <location>
        <begin position="51"/>
        <end position="63"/>
    </location>
</feature>
<dbReference type="GO" id="GO:0003924">
    <property type="term" value="F:GTPase activity"/>
    <property type="evidence" value="ECO:0007669"/>
    <property type="project" value="InterPro"/>
</dbReference>
<keyword evidence="6" id="KW-0132">Cell division</keyword>
<dbReference type="Pfam" id="PF03980">
    <property type="entry name" value="Nnf1"/>
    <property type="match status" value="1"/>
</dbReference>
<dbReference type="InterPro" id="IPR027417">
    <property type="entry name" value="P-loop_NTPase"/>
</dbReference>
<evidence type="ECO:0000256" key="6">
    <source>
        <dbReference type="ARBA" id="ARBA00022618"/>
    </source>
</evidence>
<dbReference type="InterPro" id="IPR000897">
    <property type="entry name" value="SRP54_GTPase_dom"/>
</dbReference>
<dbReference type="GO" id="GO:0005785">
    <property type="term" value="C:signal recognition particle receptor complex"/>
    <property type="evidence" value="ECO:0007669"/>
    <property type="project" value="InterPro"/>
</dbReference>
<keyword evidence="8" id="KW-0498">Mitosis</keyword>
<keyword evidence="5" id="KW-0158">Chromosome</keyword>
<dbReference type="SUPFAM" id="SSF52540">
    <property type="entry name" value="P-loop containing nucleoside triphosphate hydrolases"/>
    <property type="match status" value="1"/>
</dbReference>
<feature type="compositionally biased region" description="Polar residues" evidence="18">
    <location>
        <begin position="65"/>
        <end position="78"/>
    </location>
</feature>
<evidence type="ECO:0000259" key="19">
    <source>
        <dbReference type="SMART" id="SM00382"/>
    </source>
</evidence>
<keyword evidence="17" id="KW-0175">Coiled coil</keyword>
<keyword evidence="10" id="KW-0995">Kinetochore</keyword>
<feature type="compositionally biased region" description="Basic and acidic residues" evidence="18">
    <location>
        <begin position="476"/>
        <end position="492"/>
    </location>
</feature>
<dbReference type="Proteomes" id="UP000310689">
    <property type="component" value="Unassembled WGS sequence"/>
</dbReference>
<dbReference type="InterPro" id="IPR013822">
    <property type="entry name" value="Signal_recog_particl_SRP54_hlx"/>
</dbReference>
<dbReference type="PANTHER" id="PTHR43134">
    <property type="entry name" value="SIGNAL RECOGNITION PARTICLE RECEPTOR SUBUNIT ALPHA"/>
    <property type="match status" value="1"/>
</dbReference>
<dbReference type="GO" id="GO:0000444">
    <property type="term" value="C:MIS12/MIND type complex"/>
    <property type="evidence" value="ECO:0007669"/>
    <property type="project" value="InterPro"/>
</dbReference>
<evidence type="ECO:0000256" key="4">
    <source>
        <dbReference type="ARBA" id="ARBA00008531"/>
    </source>
</evidence>
<dbReference type="SUPFAM" id="SSF47364">
    <property type="entry name" value="Domain of the SRP/SRP receptor G-proteins"/>
    <property type="match status" value="1"/>
</dbReference>
<evidence type="ECO:0000256" key="12">
    <source>
        <dbReference type="ARBA" id="ARBA00023136"/>
    </source>
</evidence>
<dbReference type="Gene3D" id="3.30.450.60">
    <property type="match status" value="1"/>
</dbReference>
<keyword evidence="15" id="KW-0131">Cell cycle</keyword>
<dbReference type="GO" id="GO:0051301">
    <property type="term" value="P:cell division"/>
    <property type="evidence" value="ECO:0007669"/>
    <property type="project" value="UniProtKB-KW"/>
</dbReference>
<evidence type="ECO:0000256" key="1">
    <source>
        <dbReference type="ARBA" id="ARBA00004123"/>
    </source>
</evidence>
<evidence type="ECO:0000256" key="2">
    <source>
        <dbReference type="ARBA" id="ARBA00004397"/>
    </source>
</evidence>
<dbReference type="InterPro" id="IPR007222">
    <property type="entry name" value="Sig_recog_particle_rcpt_asu_N"/>
</dbReference>
<proteinExistence type="inferred from homology"/>
<feature type="region of interest" description="Disordered" evidence="18">
    <location>
        <begin position="1"/>
        <end position="90"/>
    </location>
</feature>